<dbReference type="InterPro" id="IPR000172">
    <property type="entry name" value="GMC_OxRdtase_N"/>
</dbReference>
<keyword evidence="5" id="KW-0560">Oxidoreductase</keyword>
<dbReference type="InterPro" id="IPR036188">
    <property type="entry name" value="FAD/NAD-bd_sf"/>
</dbReference>
<evidence type="ECO:0000313" key="8">
    <source>
        <dbReference type="Proteomes" id="UP000716322"/>
    </source>
</evidence>
<evidence type="ECO:0000256" key="4">
    <source>
        <dbReference type="ARBA" id="ARBA00022827"/>
    </source>
</evidence>
<dbReference type="RefSeq" id="WP_166855310.1">
    <property type="nucleotide sequence ID" value="NZ_JAAQOM010000001.1"/>
</dbReference>
<dbReference type="EMBL" id="JAAQOM010000001">
    <property type="protein sequence ID" value="NIA52064.1"/>
    <property type="molecule type" value="Genomic_DNA"/>
</dbReference>
<evidence type="ECO:0000256" key="1">
    <source>
        <dbReference type="ARBA" id="ARBA00001974"/>
    </source>
</evidence>
<proteinExistence type="inferred from homology"/>
<protein>
    <submittedName>
        <fullName evidence="7">GMC family oxidoreductase</fullName>
    </submittedName>
</protein>
<organism evidence="7 8">
    <name type="scientific">Telluria antibiotica</name>
    <dbReference type="NCBI Taxonomy" id="2717319"/>
    <lineage>
        <taxon>Bacteria</taxon>
        <taxon>Pseudomonadati</taxon>
        <taxon>Pseudomonadota</taxon>
        <taxon>Betaproteobacteria</taxon>
        <taxon>Burkholderiales</taxon>
        <taxon>Oxalobacteraceae</taxon>
        <taxon>Telluria group</taxon>
        <taxon>Telluria</taxon>
    </lineage>
</organism>
<evidence type="ECO:0000259" key="6">
    <source>
        <dbReference type="PROSITE" id="PS51379"/>
    </source>
</evidence>
<evidence type="ECO:0000256" key="5">
    <source>
        <dbReference type="ARBA" id="ARBA00023002"/>
    </source>
</evidence>
<sequence>MSMQPPSFDTIVAGTGPGGASVARELARAGARVLMLEAGGDAPLAGTLTQMAGMAAVPGKGAFLHRDLSLLVRALTTGGTSTINFATAAPPPAAMFAAHGIDLAPALAAWRAELPMAPLPDTLVGPMAARIMDAAQAAGLPWRKLDKMIRPATCRTGCWRCVYGCPFGAKWSARELVDDARAHGAQLRTGARVTRVIVDGGRAVGVEAVVDGRIETFRAGRVVLAAGGIGSPRILRASNLLAGPVPFFSDPVVAVMGTVDGIEGGGAEVPMAAGAMLPDAGISLADLTLPRPMYQAFAAQAGRVDRLFAHARTLTIMVKIRDEIGGDVGQRWVDKVLHPRDRGRFDEGIGIARDILARAGARHVFASHHFAAHPGGTARIGHTVDADLRTATRGVYVCDASVIPEPWGLPPTLTLLCLGWRLGRMLAQAPGAVSADARAASPSA</sequence>
<dbReference type="PANTHER" id="PTHR42784:SF1">
    <property type="entry name" value="PYRANOSE 2-OXIDASE"/>
    <property type="match status" value="1"/>
</dbReference>
<name>A0ABX0P5P9_9BURK</name>
<reference evidence="7 8" key="1">
    <citation type="submission" date="2020-03" db="EMBL/GenBank/DDBJ databases">
        <title>Genome sequence of strain Massilia sp. TW-1.</title>
        <authorList>
            <person name="Chaudhary D.K."/>
        </authorList>
    </citation>
    <scope>NUCLEOTIDE SEQUENCE [LARGE SCALE GENOMIC DNA]</scope>
    <source>
        <strain evidence="7 8">TW-1</strain>
    </source>
</reference>
<keyword evidence="3" id="KW-0285">Flavoprotein</keyword>
<dbReference type="InterPro" id="IPR017896">
    <property type="entry name" value="4Fe4S_Fe-S-bd"/>
</dbReference>
<evidence type="ECO:0000256" key="3">
    <source>
        <dbReference type="ARBA" id="ARBA00022630"/>
    </source>
</evidence>
<keyword evidence="8" id="KW-1185">Reference proteome</keyword>
<dbReference type="SUPFAM" id="SSF51905">
    <property type="entry name" value="FAD/NAD(P)-binding domain"/>
    <property type="match status" value="1"/>
</dbReference>
<evidence type="ECO:0000313" key="7">
    <source>
        <dbReference type="EMBL" id="NIA52064.1"/>
    </source>
</evidence>
<dbReference type="Pfam" id="PF00732">
    <property type="entry name" value="GMC_oxred_N"/>
    <property type="match status" value="1"/>
</dbReference>
<dbReference type="Gene3D" id="3.50.50.60">
    <property type="entry name" value="FAD/NAD(P)-binding domain"/>
    <property type="match status" value="2"/>
</dbReference>
<comment type="similarity">
    <text evidence="2">Belongs to the GMC oxidoreductase family.</text>
</comment>
<keyword evidence="4" id="KW-0274">FAD</keyword>
<dbReference type="PANTHER" id="PTHR42784">
    <property type="entry name" value="PYRANOSE 2-OXIDASE"/>
    <property type="match status" value="1"/>
</dbReference>
<dbReference type="PROSITE" id="PS51379">
    <property type="entry name" value="4FE4S_FER_2"/>
    <property type="match status" value="1"/>
</dbReference>
<gene>
    <name evidence="7" type="ORF">HAV22_00165</name>
</gene>
<feature type="domain" description="4Fe-4S ferredoxin-type" evidence="6">
    <location>
        <begin position="145"/>
        <end position="175"/>
    </location>
</feature>
<dbReference type="InterPro" id="IPR051473">
    <property type="entry name" value="P2Ox-like"/>
</dbReference>
<evidence type="ECO:0000256" key="2">
    <source>
        <dbReference type="ARBA" id="ARBA00010790"/>
    </source>
</evidence>
<dbReference type="InterPro" id="IPR007867">
    <property type="entry name" value="GMC_OxRtase_C"/>
</dbReference>
<dbReference type="Proteomes" id="UP000716322">
    <property type="component" value="Unassembled WGS sequence"/>
</dbReference>
<comment type="cofactor">
    <cofactor evidence="1">
        <name>FAD</name>
        <dbReference type="ChEBI" id="CHEBI:57692"/>
    </cofactor>
</comment>
<dbReference type="Pfam" id="PF05199">
    <property type="entry name" value="GMC_oxred_C"/>
    <property type="match status" value="1"/>
</dbReference>
<accession>A0ABX0P5P9</accession>
<comment type="caution">
    <text evidence="7">The sequence shown here is derived from an EMBL/GenBank/DDBJ whole genome shotgun (WGS) entry which is preliminary data.</text>
</comment>